<dbReference type="Proteomes" id="UP000256519">
    <property type="component" value="Unassembled WGS sequence"/>
</dbReference>
<proteinExistence type="predicted"/>
<name>A0A3D8WUU3_PRIMG</name>
<protein>
    <submittedName>
        <fullName evidence="2">Uncharacterized protein</fullName>
    </submittedName>
</protein>
<accession>A0A3D8WUU3</accession>
<dbReference type="EMBL" id="PQWM01000053">
    <property type="protein sequence ID" value="RDZ07696.1"/>
    <property type="molecule type" value="Genomic_DNA"/>
</dbReference>
<evidence type="ECO:0000313" key="2">
    <source>
        <dbReference type="EMBL" id="RDZ07696.1"/>
    </source>
</evidence>
<feature type="transmembrane region" description="Helical" evidence="1">
    <location>
        <begin position="16"/>
        <end position="36"/>
    </location>
</feature>
<keyword evidence="1" id="KW-0472">Membrane</keyword>
<evidence type="ECO:0000256" key="1">
    <source>
        <dbReference type="SAM" id="Phobius"/>
    </source>
</evidence>
<organism evidence="2 3">
    <name type="scientific">Priestia megaterium</name>
    <name type="common">Bacillus megaterium</name>
    <dbReference type="NCBI Taxonomy" id="1404"/>
    <lineage>
        <taxon>Bacteria</taxon>
        <taxon>Bacillati</taxon>
        <taxon>Bacillota</taxon>
        <taxon>Bacilli</taxon>
        <taxon>Bacillales</taxon>
        <taxon>Bacillaceae</taxon>
        <taxon>Priestia</taxon>
    </lineage>
</organism>
<dbReference type="AlphaFoldDB" id="A0A3D8WUU3"/>
<evidence type="ECO:0000313" key="3">
    <source>
        <dbReference type="Proteomes" id="UP000256519"/>
    </source>
</evidence>
<keyword evidence="1" id="KW-1133">Transmembrane helix</keyword>
<feature type="transmembrane region" description="Helical" evidence="1">
    <location>
        <begin position="71"/>
        <end position="90"/>
    </location>
</feature>
<keyword evidence="1" id="KW-0812">Transmembrane</keyword>
<comment type="caution">
    <text evidence="2">The sequence shown here is derived from an EMBL/GenBank/DDBJ whole genome shotgun (WGS) entry which is preliminary data.</text>
</comment>
<gene>
    <name evidence="2" type="ORF">C3744_27460</name>
</gene>
<reference evidence="2 3" key="1">
    <citation type="journal article" date="2018" name="Appl. Environ. Microbiol.">
        <title>Antimicrobial susceptibility testing and tentative epidemiological cut-off values of five Bacillus species relevant for use as animal feed additives or for plant protection.</title>
        <authorList>
            <person name="Agerso Y."/>
            <person name="Stuer-Lauridsen B."/>
            <person name="Bjerre K."/>
            <person name="Jensen M.G."/>
            <person name="Johansen E."/>
            <person name="Bennedsen M."/>
            <person name="Brockmann E."/>
            <person name="Nielsen B."/>
        </authorList>
    </citation>
    <scope>NUCLEOTIDE SEQUENCE [LARGE SCALE GENOMIC DNA]</scope>
    <source>
        <strain evidence="2 3">CHCC20162</strain>
    </source>
</reference>
<sequence>MKPHKSMKYMVAEKQVLIPLSACFFIIIFLVLNFLFNTLRQLTQTAFSELFDPKLFYLSLSFISQMNTNQYAMLYCMMFITCLLMGKLIYRENEKFNA</sequence>
<dbReference type="RefSeq" id="WP_116078357.1">
    <property type="nucleotide sequence ID" value="NZ_CP187639.1"/>
</dbReference>